<keyword evidence="3" id="KW-0812">Transmembrane</keyword>
<dbReference type="InterPro" id="IPR024520">
    <property type="entry name" value="DUF3558"/>
</dbReference>
<dbReference type="InterPro" id="IPR002942">
    <property type="entry name" value="S4_RNA-bd"/>
</dbReference>
<evidence type="ECO:0000256" key="1">
    <source>
        <dbReference type="PROSITE-ProRule" id="PRU00182"/>
    </source>
</evidence>
<evidence type="ECO:0000256" key="2">
    <source>
        <dbReference type="SAM" id="MobiDB-lite"/>
    </source>
</evidence>
<evidence type="ECO:0000256" key="3">
    <source>
        <dbReference type="SAM" id="Phobius"/>
    </source>
</evidence>
<dbReference type="Gene3D" id="3.10.290.10">
    <property type="entry name" value="RNA-binding S4 domain"/>
    <property type="match status" value="1"/>
</dbReference>
<keyword evidence="6" id="KW-1185">Reference proteome</keyword>
<evidence type="ECO:0000259" key="4">
    <source>
        <dbReference type="SMART" id="SM00363"/>
    </source>
</evidence>
<dbReference type="EMBL" id="RKMH01000018">
    <property type="protein sequence ID" value="RPA57172.1"/>
    <property type="molecule type" value="Genomic_DNA"/>
</dbReference>
<dbReference type="AlphaFoldDB" id="A0A3N4G2J2"/>
<reference evidence="5 6" key="1">
    <citation type="submission" date="2018-11" db="EMBL/GenBank/DDBJ databases">
        <title>Draft genome sequence of Gordonia sp. RS15-1S isolated from rice stems.</title>
        <authorList>
            <person name="Muangham S."/>
        </authorList>
    </citation>
    <scope>NUCLEOTIDE SEQUENCE [LARGE SCALE GENOMIC DNA]</scope>
    <source>
        <strain evidence="5 6">RS15-1S</strain>
    </source>
</reference>
<dbReference type="OrthoDB" id="9797176at2"/>
<organism evidence="5 6">
    <name type="scientific">Gordonia oryzae</name>
    <dbReference type="NCBI Taxonomy" id="2487349"/>
    <lineage>
        <taxon>Bacteria</taxon>
        <taxon>Bacillati</taxon>
        <taxon>Actinomycetota</taxon>
        <taxon>Actinomycetes</taxon>
        <taxon>Mycobacteriales</taxon>
        <taxon>Gordoniaceae</taxon>
        <taxon>Gordonia</taxon>
    </lineage>
</organism>
<dbReference type="SUPFAM" id="SSF55174">
    <property type="entry name" value="Alpha-L RNA-binding motif"/>
    <property type="match status" value="1"/>
</dbReference>
<dbReference type="Pfam" id="PF12079">
    <property type="entry name" value="DUF3558"/>
    <property type="match status" value="1"/>
</dbReference>
<gene>
    <name evidence="5" type="ORF">EF294_19220</name>
</gene>
<protein>
    <submittedName>
        <fullName evidence="5">DUF3558 domain-containing protein</fullName>
    </submittedName>
</protein>
<keyword evidence="3" id="KW-1133">Transmembrane helix</keyword>
<accession>A0A3N4G2J2</accession>
<feature type="region of interest" description="Disordered" evidence="2">
    <location>
        <begin position="79"/>
        <end position="113"/>
    </location>
</feature>
<dbReference type="InterPro" id="IPR036986">
    <property type="entry name" value="S4_RNA-bd_sf"/>
</dbReference>
<sequence length="301" mass="31740">MASTRVDSWIWAVRLTKTRSAAGAACRGGHVRVNDVPAKPAQQVTVGDRVQVRLAGRERIVEVTKLISKRVSAPAAAECYIDHSPPPPPREILASQPRRDRGAGRPTKRERRELDKFRGGAGFLGLTAVLAVLLVLLGACSSDSDDSSAPTRNTPQAPGPAGGGPYFGECGGVTTDEVGKITNFGGLSLVVDNPSVCEWSSGPGRTGAVASFNWYRGSPIGRERATEQLSRESIKDIDINGHKGFIASDPGICEIGIQFGADFFEWSVSSGTGVAGTTPTDPDAICTAAHQLSTMSIERAK</sequence>
<dbReference type="Pfam" id="PF01479">
    <property type="entry name" value="S4"/>
    <property type="match status" value="1"/>
</dbReference>
<comment type="caution">
    <text evidence="5">The sequence shown here is derived from an EMBL/GenBank/DDBJ whole genome shotgun (WGS) entry which is preliminary data.</text>
</comment>
<keyword evidence="3" id="KW-0472">Membrane</keyword>
<dbReference type="Proteomes" id="UP000267536">
    <property type="component" value="Unassembled WGS sequence"/>
</dbReference>
<name>A0A3N4G2J2_9ACTN</name>
<dbReference type="CDD" id="cd00165">
    <property type="entry name" value="S4"/>
    <property type="match status" value="1"/>
</dbReference>
<feature type="transmembrane region" description="Helical" evidence="3">
    <location>
        <begin position="117"/>
        <end position="139"/>
    </location>
</feature>
<keyword evidence="1" id="KW-0694">RNA-binding</keyword>
<evidence type="ECO:0000313" key="5">
    <source>
        <dbReference type="EMBL" id="RPA57172.1"/>
    </source>
</evidence>
<proteinExistence type="predicted"/>
<dbReference type="PROSITE" id="PS50889">
    <property type="entry name" value="S4"/>
    <property type="match status" value="1"/>
</dbReference>
<dbReference type="RefSeq" id="WP_123932512.1">
    <property type="nucleotide sequence ID" value="NZ_JBPSDP010000019.1"/>
</dbReference>
<dbReference type="SMART" id="SM00363">
    <property type="entry name" value="S4"/>
    <property type="match status" value="1"/>
</dbReference>
<feature type="domain" description="RNA-binding S4" evidence="4">
    <location>
        <begin position="4"/>
        <end position="65"/>
    </location>
</feature>
<feature type="region of interest" description="Disordered" evidence="2">
    <location>
        <begin position="143"/>
        <end position="165"/>
    </location>
</feature>
<evidence type="ECO:0000313" key="6">
    <source>
        <dbReference type="Proteomes" id="UP000267536"/>
    </source>
</evidence>
<dbReference type="GO" id="GO:0003723">
    <property type="term" value="F:RNA binding"/>
    <property type="evidence" value="ECO:0007669"/>
    <property type="project" value="UniProtKB-KW"/>
</dbReference>